<name>L0KYF8_METHD</name>
<feature type="transmembrane region" description="Helical" evidence="1">
    <location>
        <begin position="60"/>
        <end position="78"/>
    </location>
</feature>
<feature type="transmembrane region" description="Helical" evidence="1">
    <location>
        <begin position="90"/>
        <end position="113"/>
    </location>
</feature>
<sequence length="159" mass="18076">MEQYSGISKDKMRFAFLNGFLYVLAGSIQLVFSLLTMFNLCSVNSFENGLIGILFAPSDLMGSLILVLIGSVFIYGLMEMRNGLDEGIAYVYVGILISLLFAMVYVLVIAGNWMEMYLLNVPQISYWDILYDLRPAIYLGILPLCGYLIWKKEFRTMNK</sequence>
<keyword evidence="1" id="KW-1133">Transmembrane helix</keyword>
<organism evidence="2 3">
    <name type="scientific">Methanomethylovorans hollandica (strain DSM 15978 / NBRC 107637 / DMS1)</name>
    <dbReference type="NCBI Taxonomy" id="867904"/>
    <lineage>
        <taxon>Archaea</taxon>
        <taxon>Methanobacteriati</taxon>
        <taxon>Methanobacteriota</taxon>
        <taxon>Stenosarchaea group</taxon>
        <taxon>Methanomicrobia</taxon>
        <taxon>Methanosarcinales</taxon>
        <taxon>Methanosarcinaceae</taxon>
        <taxon>Methanomethylovorans</taxon>
    </lineage>
</organism>
<keyword evidence="1" id="KW-0472">Membrane</keyword>
<dbReference type="Proteomes" id="UP000010866">
    <property type="component" value="Chromosome"/>
</dbReference>
<keyword evidence="3" id="KW-1185">Reference proteome</keyword>
<feature type="transmembrane region" description="Helical" evidence="1">
    <location>
        <begin position="20"/>
        <end position="40"/>
    </location>
</feature>
<dbReference type="GeneID" id="14408063"/>
<dbReference type="RefSeq" id="WP_015324186.1">
    <property type="nucleotide sequence ID" value="NC_019977.1"/>
</dbReference>
<evidence type="ECO:0000313" key="2">
    <source>
        <dbReference type="EMBL" id="AGB49019.1"/>
    </source>
</evidence>
<dbReference type="EMBL" id="CP003362">
    <property type="protein sequence ID" value="AGB49019.1"/>
    <property type="molecule type" value="Genomic_DNA"/>
</dbReference>
<keyword evidence="1" id="KW-0812">Transmembrane</keyword>
<evidence type="ECO:0000256" key="1">
    <source>
        <dbReference type="SAM" id="Phobius"/>
    </source>
</evidence>
<accession>L0KYF8</accession>
<dbReference type="HOGENOM" id="CLU_143944_0_0_2"/>
<dbReference type="AlphaFoldDB" id="L0KYF8"/>
<dbReference type="OrthoDB" id="99316at2157"/>
<evidence type="ECO:0000313" key="3">
    <source>
        <dbReference type="Proteomes" id="UP000010866"/>
    </source>
</evidence>
<protein>
    <submittedName>
        <fullName evidence="2">Uncharacterized protein</fullName>
    </submittedName>
</protein>
<reference evidence="3" key="1">
    <citation type="submission" date="2012-02" db="EMBL/GenBank/DDBJ databases">
        <title>Complete sequence of chromosome of Methanomethylovorans hollandica DSM 15978.</title>
        <authorList>
            <person name="Lucas S."/>
            <person name="Copeland A."/>
            <person name="Lapidus A."/>
            <person name="Glavina del Rio T."/>
            <person name="Dalin E."/>
            <person name="Tice H."/>
            <person name="Bruce D."/>
            <person name="Goodwin L."/>
            <person name="Pitluck S."/>
            <person name="Peters L."/>
            <person name="Mikhailova N."/>
            <person name="Held B."/>
            <person name="Kyrpides N."/>
            <person name="Mavromatis K."/>
            <person name="Ivanova N."/>
            <person name="Brettin T."/>
            <person name="Detter J.C."/>
            <person name="Han C."/>
            <person name="Larimer F."/>
            <person name="Land M."/>
            <person name="Hauser L."/>
            <person name="Markowitz V."/>
            <person name="Cheng J.-F."/>
            <person name="Hugenholtz P."/>
            <person name="Woyke T."/>
            <person name="Wu D."/>
            <person name="Spring S."/>
            <person name="Schroeder M."/>
            <person name="Brambilla E."/>
            <person name="Klenk H.-P."/>
            <person name="Eisen J.A."/>
        </authorList>
    </citation>
    <scope>NUCLEOTIDE SEQUENCE [LARGE SCALE GENOMIC DNA]</scope>
    <source>
        <strain evidence="3">DSM 15978 / NBRC 107637 / DMS1</strain>
    </source>
</reference>
<dbReference type="KEGG" id="mhz:Metho_0770"/>
<gene>
    <name evidence="2" type="ordered locus">Metho_0770</name>
</gene>
<proteinExistence type="predicted"/>
<feature type="transmembrane region" description="Helical" evidence="1">
    <location>
        <begin position="133"/>
        <end position="150"/>
    </location>
</feature>
<dbReference type="STRING" id="867904.Metho_0770"/>